<accession>A0A6C0CMK0</accession>
<organism evidence="1">
    <name type="scientific">viral metagenome</name>
    <dbReference type="NCBI Taxonomy" id="1070528"/>
    <lineage>
        <taxon>unclassified sequences</taxon>
        <taxon>metagenomes</taxon>
        <taxon>organismal metagenomes</taxon>
    </lineage>
</organism>
<name>A0A6C0CMK0_9ZZZZ</name>
<sequence length="169" mass="20049">MTHYNDTPTEDLKGLIKTIQSGLPEHDENSANVAKKLIAEIQSVIDSRTSNDNIRQIAKKYIDTWFQNAKTQRNYKFQQRLHNNCINRCDVQLAKEIFNEEGFELHSKYVYGRECPGKVERGECRCIPHDECYFRPTADYFWITMNKTPKNLERLEKVFQDMYNKFIEN</sequence>
<dbReference type="AlphaFoldDB" id="A0A6C0CMK0"/>
<dbReference type="EMBL" id="MN739441">
    <property type="protein sequence ID" value="QHT04894.1"/>
    <property type="molecule type" value="Genomic_DNA"/>
</dbReference>
<proteinExistence type="predicted"/>
<reference evidence="1" key="1">
    <citation type="journal article" date="2020" name="Nature">
        <title>Giant virus diversity and host interactions through global metagenomics.</title>
        <authorList>
            <person name="Schulz F."/>
            <person name="Roux S."/>
            <person name="Paez-Espino D."/>
            <person name="Jungbluth S."/>
            <person name="Walsh D.A."/>
            <person name="Denef V.J."/>
            <person name="McMahon K.D."/>
            <person name="Konstantinidis K.T."/>
            <person name="Eloe-Fadrosh E.A."/>
            <person name="Kyrpides N.C."/>
            <person name="Woyke T."/>
        </authorList>
    </citation>
    <scope>NUCLEOTIDE SEQUENCE</scope>
    <source>
        <strain evidence="1">GVMAG-M-3300021343-4</strain>
    </source>
</reference>
<evidence type="ECO:0000313" key="1">
    <source>
        <dbReference type="EMBL" id="QHT04894.1"/>
    </source>
</evidence>
<protein>
    <submittedName>
        <fullName evidence="1">Uncharacterized protein</fullName>
    </submittedName>
</protein>